<dbReference type="CDD" id="cd14798">
    <property type="entry name" value="RX-CC_like"/>
    <property type="match status" value="1"/>
</dbReference>
<dbReference type="SUPFAM" id="SSF52058">
    <property type="entry name" value="L domain-like"/>
    <property type="match status" value="1"/>
</dbReference>
<evidence type="ECO:0000256" key="1">
    <source>
        <dbReference type="ARBA" id="ARBA00022737"/>
    </source>
</evidence>
<feature type="domain" description="Disease resistance protein winged helix" evidence="6">
    <location>
        <begin position="418"/>
        <end position="488"/>
    </location>
</feature>
<proteinExistence type="evidence at transcript level"/>
<dbReference type="InterPro" id="IPR002182">
    <property type="entry name" value="NB-ARC"/>
</dbReference>
<evidence type="ECO:0000256" key="2">
    <source>
        <dbReference type="ARBA" id="ARBA00022741"/>
    </source>
</evidence>
<dbReference type="Pfam" id="PF00931">
    <property type="entry name" value="NB-ARC"/>
    <property type="match status" value="1"/>
</dbReference>
<sequence length="895" mass="102059">MASAAVDFLIQNILQLIAHKVELIIRVKGDIETLRKDLDMFKAFLKDCNKSENKTESIKELIKQIRDVTYKAEDAVESYVSRAAIQHETFAKRLLGGIIHLPKLATIGEEIASIGDECQKSSRVYLKLLLSLCLFKTLNLPTDGQRKKSFRWLEKDDVVGFDVEAQNVIKLLNEGSEDLKIVTIVGMPGLGKTTLANKIYTDRKLEFDFMVRSWVYVSKKYTRKEVFLNILRDISGGTLSQQMHELDADELAKEVRCKLEKHTKFFVVMDDVWTPEAWTDLSVAFPKHSGGRILLTSRHNEVADGAQITGLYKLRFLTNDECLELLMRKVFRKEACPQTFKKGAQDIAVKCDGLPLAVVIIAGILLKKTSDLSWWTKIAKQVSQYVTRDQNNAKQVVRLSYDNLPDHLRYAFYTLEFFTENFEIPAKKVILLWIAEGFIEYKNGESLEETAADYLEELVDKNLVLAPKRTHDGRIKMCRIHDMMHDLCKQEAEEENLFNVIKDPEDLVAFKSTAGAISMCRRLGIHSYILDCVQSNLTAARTRSFVSMAVEEVRLPLEHISFIPRAFQLLRILDVTSIIFERFPKELLRLVQLRYISMAITFTVLPPDMSKLWNMQILMIKAISGNSLDIRADIWKMFQLRHLHTNVSANFVMRPSSKTKKQNHQGPSHIKTLTSISADSCTSKLLARIPTVTKLGHSRKLEELIMPPQGGGVSTFEALANMKYLETLKFYGDVSSNARSKISHFPGHNKFPPNLRNLTITDTMLSWEHTDILGMLPNLVMLKLKENAFMGEYWKPKDDGFRTLEVFYLGRTNLQKWEASNYHFPSLKKLILKFCDRLEGLSSSLADISTLQLIDIHMANPVVAACARQIQKNNNGIGRSVQVSIYPPKHDCDLV</sequence>
<dbReference type="Gene3D" id="3.40.50.300">
    <property type="entry name" value="P-loop containing nucleotide triphosphate hydrolases"/>
    <property type="match status" value="1"/>
</dbReference>
<dbReference type="InterPro" id="IPR032675">
    <property type="entry name" value="LRR_dom_sf"/>
</dbReference>
<dbReference type="InterPro" id="IPR038005">
    <property type="entry name" value="RX-like_CC"/>
</dbReference>
<evidence type="ECO:0000259" key="4">
    <source>
        <dbReference type="Pfam" id="PF00931"/>
    </source>
</evidence>
<dbReference type="EMBL" id="DQ907611">
    <property type="protein sequence ID" value="ABJ99598.1"/>
    <property type="molecule type" value="mRNA"/>
</dbReference>
<dbReference type="Gene3D" id="1.10.8.430">
    <property type="entry name" value="Helical domain of apoptotic protease-activating factors"/>
    <property type="match status" value="1"/>
</dbReference>
<reference evidence="8" key="1">
    <citation type="journal article" date="2004" name="J. Mol. Evol.">
        <title>The absence of TIR-type resistance gene analogues in the sugar beet (Beta vulgaris L.) genome.</title>
        <authorList>
            <person name="Tian Y."/>
            <person name="Fan L."/>
            <person name="Thurau T."/>
            <person name="Jung C."/>
            <person name="Cai D."/>
        </authorList>
    </citation>
    <scope>NUCLEOTIDE SEQUENCE</scope>
</reference>
<feature type="domain" description="Disease resistance N-terminal" evidence="5">
    <location>
        <begin position="5"/>
        <end position="87"/>
    </location>
</feature>
<evidence type="ECO:0000259" key="5">
    <source>
        <dbReference type="Pfam" id="PF18052"/>
    </source>
</evidence>
<accession>A0FD16</accession>
<dbReference type="FunFam" id="1.10.10.10:FF:000322">
    <property type="entry name" value="Probable disease resistance protein At1g63360"/>
    <property type="match status" value="1"/>
</dbReference>
<dbReference type="Pfam" id="PF18052">
    <property type="entry name" value="Rx_N"/>
    <property type="match status" value="1"/>
</dbReference>
<reference evidence="8" key="2">
    <citation type="submission" date="2006-08" db="EMBL/GenBank/DDBJ databases">
        <authorList>
            <person name="Cai D."/>
        </authorList>
    </citation>
    <scope>NUCLEOTIDE SEQUENCE</scope>
</reference>
<dbReference type="PANTHER" id="PTHR23155:SF1193">
    <property type="entry name" value="DISEASE RESISTANCE PROTEIN RPP13-RELATED"/>
    <property type="match status" value="1"/>
</dbReference>
<dbReference type="InterPro" id="IPR042197">
    <property type="entry name" value="Apaf_helical"/>
</dbReference>
<organism evidence="8">
    <name type="scientific">Beta vulgaris</name>
    <name type="common">Sugar beet</name>
    <dbReference type="NCBI Taxonomy" id="161934"/>
    <lineage>
        <taxon>Eukaryota</taxon>
        <taxon>Viridiplantae</taxon>
        <taxon>Streptophyta</taxon>
        <taxon>Embryophyta</taxon>
        <taxon>Tracheophyta</taxon>
        <taxon>Spermatophyta</taxon>
        <taxon>Magnoliopsida</taxon>
        <taxon>eudicotyledons</taxon>
        <taxon>Gunneridae</taxon>
        <taxon>Pentapetalae</taxon>
        <taxon>Caryophyllales</taxon>
        <taxon>Chenopodiaceae</taxon>
        <taxon>Betoideae</taxon>
        <taxon>Beta</taxon>
    </lineage>
</organism>
<keyword evidence="2" id="KW-0547">Nucleotide-binding</keyword>
<dbReference type="Pfam" id="PF23598">
    <property type="entry name" value="LRR_14"/>
    <property type="match status" value="1"/>
</dbReference>
<keyword evidence="3" id="KW-0611">Plant defense</keyword>
<dbReference type="GO" id="GO:0043531">
    <property type="term" value="F:ADP binding"/>
    <property type="evidence" value="ECO:0007669"/>
    <property type="project" value="InterPro"/>
</dbReference>
<dbReference type="AlphaFoldDB" id="A0FD16"/>
<protein>
    <submittedName>
        <fullName evidence="8">NBS-LRR type resistance protein</fullName>
    </submittedName>
</protein>
<dbReference type="Gene3D" id="1.20.5.4130">
    <property type="match status" value="1"/>
</dbReference>
<dbReference type="PANTHER" id="PTHR23155">
    <property type="entry name" value="DISEASE RESISTANCE PROTEIN RP"/>
    <property type="match status" value="1"/>
</dbReference>
<feature type="domain" description="Disease resistance R13L4/SHOC-2-like LRR" evidence="7">
    <location>
        <begin position="566"/>
        <end position="859"/>
    </location>
</feature>
<dbReference type="Pfam" id="PF23559">
    <property type="entry name" value="WHD_DRP"/>
    <property type="match status" value="1"/>
</dbReference>
<evidence type="ECO:0000256" key="3">
    <source>
        <dbReference type="ARBA" id="ARBA00022821"/>
    </source>
</evidence>
<dbReference type="InterPro" id="IPR027417">
    <property type="entry name" value="P-loop_NTPase"/>
</dbReference>
<evidence type="ECO:0000313" key="8">
    <source>
        <dbReference type="EMBL" id="ABJ99598.1"/>
    </source>
</evidence>
<keyword evidence="1" id="KW-0677">Repeat</keyword>
<dbReference type="InterPro" id="IPR055414">
    <property type="entry name" value="LRR_R13L4/SHOC2-like"/>
</dbReference>
<feature type="domain" description="NB-ARC" evidence="4">
    <location>
        <begin position="166"/>
        <end position="335"/>
    </location>
</feature>
<evidence type="ECO:0000259" key="7">
    <source>
        <dbReference type="Pfam" id="PF23598"/>
    </source>
</evidence>
<dbReference type="InterPro" id="IPR058922">
    <property type="entry name" value="WHD_DRP"/>
</dbReference>
<dbReference type="InterPro" id="IPR044974">
    <property type="entry name" value="Disease_R_plants"/>
</dbReference>
<dbReference type="Gene3D" id="3.80.10.10">
    <property type="entry name" value="Ribonuclease Inhibitor"/>
    <property type="match status" value="1"/>
</dbReference>
<dbReference type="FunFam" id="3.40.50.300:FF:001091">
    <property type="entry name" value="Probable disease resistance protein At1g61300"/>
    <property type="match status" value="1"/>
</dbReference>
<dbReference type="ExpressionAtlas" id="A0FD16">
    <property type="expression patterns" value="baseline and differential"/>
</dbReference>
<evidence type="ECO:0000259" key="6">
    <source>
        <dbReference type="Pfam" id="PF23559"/>
    </source>
</evidence>
<dbReference type="GO" id="GO:0098542">
    <property type="term" value="P:defense response to other organism"/>
    <property type="evidence" value="ECO:0007669"/>
    <property type="project" value="TreeGrafter"/>
</dbReference>
<dbReference type="InterPro" id="IPR036388">
    <property type="entry name" value="WH-like_DNA-bd_sf"/>
</dbReference>
<dbReference type="PRINTS" id="PR00364">
    <property type="entry name" value="DISEASERSIST"/>
</dbReference>
<name>A0FD16_BETVU</name>
<dbReference type="Gene3D" id="1.10.10.10">
    <property type="entry name" value="Winged helix-like DNA-binding domain superfamily/Winged helix DNA-binding domain"/>
    <property type="match status" value="1"/>
</dbReference>
<dbReference type="InterPro" id="IPR041118">
    <property type="entry name" value="Rx_N"/>
</dbReference>
<dbReference type="SUPFAM" id="SSF52540">
    <property type="entry name" value="P-loop containing nucleoside triphosphate hydrolases"/>
    <property type="match status" value="1"/>
</dbReference>